<dbReference type="PANTHER" id="PTHR20531">
    <property type="entry name" value="N-ALPHA-ACETYLTRANSFERASE 40"/>
    <property type="match status" value="1"/>
</dbReference>
<feature type="region of interest" description="Disordered" evidence="7">
    <location>
        <begin position="84"/>
        <end position="107"/>
    </location>
</feature>
<dbReference type="GO" id="GO:0010485">
    <property type="term" value="F:histone H4 acetyltransferase activity"/>
    <property type="evidence" value="ECO:0007669"/>
    <property type="project" value="InterPro"/>
</dbReference>
<evidence type="ECO:0000256" key="6">
    <source>
        <dbReference type="ARBA" id="ARBA00023315"/>
    </source>
</evidence>
<evidence type="ECO:0000256" key="3">
    <source>
        <dbReference type="ARBA" id="ARBA00022490"/>
    </source>
</evidence>
<feature type="compositionally biased region" description="Low complexity" evidence="7">
    <location>
        <begin position="88"/>
        <end position="107"/>
    </location>
</feature>
<gene>
    <name evidence="8" type="ORF">I316_04951</name>
</gene>
<dbReference type="OrthoDB" id="424551at2759"/>
<accession>A0A1B9GR27</accession>
<keyword evidence="5" id="KW-0539">Nucleus</keyword>
<dbReference type="GO" id="GO:0043998">
    <property type="term" value="F:histone H2A acetyltransferase activity"/>
    <property type="evidence" value="ECO:0007669"/>
    <property type="project" value="InterPro"/>
</dbReference>
<keyword evidence="9" id="KW-1185">Reference proteome</keyword>
<dbReference type="AlphaFoldDB" id="A0A1B9GR27"/>
<feature type="compositionally biased region" description="Low complexity" evidence="7">
    <location>
        <begin position="131"/>
        <end position="143"/>
    </location>
</feature>
<sequence>MSTLAPELPRSDTLRDGRSYTVSLVHADALSSRERDTIYAIFDENMSYLQQLSSFPYTESSKREELFHPDTRYLLVHAQALGSGSARAPIPSSADSSDPSTPSSSTITSTITENVINPLLSLATGTAKFSSSASGSTSANGPAFDADKKRPLAETETGQAPVARQTTPDDTQRSRPGGGVGREDSPILGFCSFRFDTEETLSSRDAEVIYW</sequence>
<dbReference type="Proteomes" id="UP000092666">
    <property type="component" value="Unassembled WGS sequence"/>
</dbReference>
<dbReference type="GO" id="GO:0005634">
    <property type="term" value="C:nucleus"/>
    <property type="evidence" value="ECO:0007669"/>
    <property type="project" value="UniProtKB-SubCell"/>
</dbReference>
<dbReference type="STRING" id="1296120.A0A1B9GR27"/>
<evidence type="ECO:0000256" key="5">
    <source>
        <dbReference type="ARBA" id="ARBA00023242"/>
    </source>
</evidence>
<dbReference type="GO" id="GO:1990189">
    <property type="term" value="F:protein N-terminal-serine acetyltransferase activity"/>
    <property type="evidence" value="ECO:0007669"/>
    <property type="project" value="TreeGrafter"/>
</dbReference>
<organism evidence="8 9">
    <name type="scientific">Kwoniella heveanensis BCC8398</name>
    <dbReference type="NCBI Taxonomy" id="1296120"/>
    <lineage>
        <taxon>Eukaryota</taxon>
        <taxon>Fungi</taxon>
        <taxon>Dikarya</taxon>
        <taxon>Basidiomycota</taxon>
        <taxon>Agaricomycotina</taxon>
        <taxon>Tremellomycetes</taxon>
        <taxon>Tremellales</taxon>
        <taxon>Cryptococcaceae</taxon>
        <taxon>Kwoniella</taxon>
    </lineage>
</organism>
<keyword evidence="3" id="KW-0963">Cytoplasm</keyword>
<evidence type="ECO:0000313" key="9">
    <source>
        <dbReference type="Proteomes" id="UP000092666"/>
    </source>
</evidence>
<name>A0A1B9GR27_9TREE</name>
<dbReference type="PANTHER" id="PTHR20531:SF1">
    <property type="entry name" value="N-ALPHA-ACETYLTRANSFERASE 40"/>
    <property type="match status" value="1"/>
</dbReference>
<feature type="region of interest" description="Disordered" evidence="7">
    <location>
        <begin position="131"/>
        <end position="186"/>
    </location>
</feature>
<keyword evidence="6" id="KW-0012">Acyltransferase</keyword>
<evidence type="ECO:0000256" key="1">
    <source>
        <dbReference type="ARBA" id="ARBA00004123"/>
    </source>
</evidence>
<evidence type="ECO:0000313" key="8">
    <source>
        <dbReference type="EMBL" id="OCF33529.1"/>
    </source>
</evidence>
<comment type="subcellular location">
    <subcellularLocation>
        <location evidence="2">Cytoplasm</location>
    </subcellularLocation>
    <subcellularLocation>
        <location evidence="1">Nucleus</location>
    </subcellularLocation>
</comment>
<evidence type="ECO:0000256" key="7">
    <source>
        <dbReference type="SAM" id="MobiDB-lite"/>
    </source>
</evidence>
<keyword evidence="4" id="KW-0808">Transferase</keyword>
<dbReference type="GO" id="GO:0005737">
    <property type="term" value="C:cytoplasm"/>
    <property type="evidence" value="ECO:0007669"/>
    <property type="project" value="UniProtKB-SubCell"/>
</dbReference>
<reference evidence="9" key="2">
    <citation type="submission" date="2013-12" db="EMBL/GenBank/DDBJ databases">
        <title>Evolution of pathogenesis and genome organization in the Tremellales.</title>
        <authorList>
            <person name="Cuomo C."/>
            <person name="Litvintseva A."/>
            <person name="Heitman J."/>
            <person name="Chen Y."/>
            <person name="Sun S."/>
            <person name="Springer D."/>
            <person name="Dromer F."/>
            <person name="Young S."/>
            <person name="Zeng Q."/>
            <person name="Chapman S."/>
            <person name="Gujja S."/>
            <person name="Saif S."/>
            <person name="Birren B."/>
        </authorList>
    </citation>
    <scope>NUCLEOTIDE SEQUENCE [LARGE SCALE GENOMIC DNA]</scope>
    <source>
        <strain evidence="9">BCC8398</strain>
    </source>
</reference>
<reference evidence="8 9" key="1">
    <citation type="submission" date="2013-07" db="EMBL/GenBank/DDBJ databases">
        <title>The Genome Sequence of Cryptococcus heveanensis BCC8398.</title>
        <authorList>
            <consortium name="The Broad Institute Genome Sequencing Platform"/>
            <person name="Cuomo C."/>
            <person name="Litvintseva A."/>
            <person name="Chen Y."/>
            <person name="Heitman J."/>
            <person name="Sun S."/>
            <person name="Springer D."/>
            <person name="Dromer F."/>
            <person name="Young S.K."/>
            <person name="Zeng Q."/>
            <person name="Gargeya S."/>
            <person name="Fitzgerald M."/>
            <person name="Abouelleil A."/>
            <person name="Alvarado L."/>
            <person name="Berlin A.M."/>
            <person name="Chapman S.B."/>
            <person name="Dewar J."/>
            <person name="Goldberg J."/>
            <person name="Griggs A."/>
            <person name="Gujja S."/>
            <person name="Hansen M."/>
            <person name="Howarth C."/>
            <person name="Imamovic A."/>
            <person name="Larimer J."/>
            <person name="McCowan C."/>
            <person name="Murphy C."/>
            <person name="Pearson M."/>
            <person name="Priest M."/>
            <person name="Roberts A."/>
            <person name="Saif S."/>
            <person name="Shea T."/>
            <person name="Sykes S."/>
            <person name="Wortman J."/>
            <person name="Nusbaum C."/>
            <person name="Birren B."/>
        </authorList>
    </citation>
    <scope>NUCLEOTIDE SEQUENCE [LARGE SCALE GENOMIC DNA]</scope>
    <source>
        <strain evidence="8 9">BCC8398</strain>
    </source>
</reference>
<dbReference type="EMBL" id="KI669505">
    <property type="protein sequence ID" value="OCF33529.1"/>
    <property type="molecule type" value="Genomic_DNA"/>
</dbReference>
<evidence type="ECO:0000256" key="4">
    <source>
        <dbReference type="ARBA" id="ARBA00022679"/>
    </source>
</evidence>
<protein>
    <submittedName>
        <fullName evidence="8">Uncharacterized protein</fullName>
    </submittedName>
</protein>
<dbReference type="InterPro" id="IPR039949">
    <property type="entry name" value="NAA40"/>
</dbReference>
<dbReference type="Gene3D" id="3.40.630.30">
    <property type="match status" value="1"/>
</dbReference>
<proteinExistence type="predicted"/>
<evidence type="ECO:0000256" key="2">
    <source>
        <dbReference type="ARBA" id="ARBA00004496"/>
    </source>
</evidence>